<accession>A0A9Q3L7W0</accession>
<proteinExistence type="predicted"/>
<organism evidence="1 2">
    <name type="scientific">Austropuccinia psidii MF-1</name>
    <dbReference type="NCBI Taxonomy" id="1389203"/>
    <lineage>
        <taxon>Eukaryota</taxon>
        <taxon>Fungi</taxon>
        <taxon>Dikarya</taxon>
        <taxon>Basidiomycota</taxon>
        <taxon>Pucciniomycotina</taxon>
        <taxon>Pucciniomycetes</taxon>
        <taxon>Pucciniales</taxon>
        <taxon>Sphaerophragmiaceae</taxon>
        <taxon>Austropuccinia</taxon>
    </lineage>
</organism>
<dbReference type="EMBL" id="AVOT02152615">
    <property type="protein sequence ID" value="MBW0593162.1"/>
    <property type="molecule type" value="Genomic_DNA"/>
</dbReference>
<name>A0A9Q3L7W0_9BASI</name>
<dbReference type="AlphaFoldDB" id="A0A9Q3L7W0"/>
<reference evidence="1" key="1">
    <citation type="submission" date="2021-03" db="EMBL/GenBank/DDBJ databases">
        <title>Draft genome sequence of rust myrtle Austropuccinia psidii MF-1, a brazilian biotype.</title>
        <authorList>
            <person name="Quecine M.C."/>
            <person name="Pachon D.M.R."/>
            <person name="Bonatelli M.L."/>
            <person name="Correr F.H."/>
            <person name="Franceschini L.M."/>
            <person name="Leite T.F."/>
            <person name="Margarido G.R.A."/>
            <person name="Almeida C.A."/>
            <person name="Ferrarezi J.A."/>
            <person name="Labate C.A."/>
        </authorList>
    </citation>
    <scope>NUCLEOTIDE SEQUENCE</scope>
    <source>
        <strain evidence="1">MF-1</strain>
    </source>
</reference>
<gene>
    <name evidence="1" type="ORF">O181_132877</name>
</gene>
<evidence type="ECO:0000313" key="1">
    <source>
        <dbReference type="EMBL" id="MBW0593162.1"/>
    </source>
</evidence>
<keyword evidence="2" id="KW-1185">Reference proteome</keyword>
<sequence length="94" mass="10311">MTLTEDVSALDQPYSIQDNCQTPTITSCTTAALPQLKTIYLSSPNLCAIKDNPDRQYEGKLNVAIEASLSPDMGLPKSSQPKFVSEEFQIKCKV</sequence>
<dbReference type="Proteomes" id="UP000765509">
    <property type="component" value="Unassembled WGS sequence"/>
</dbReference>
<evidence type="ECO:0000313" key="2">
    <source>
        <dbReference type="Proteomes" id="UP000765509"/>
    </source>
</evidence>
<comment type="caution">
    <text evidence="1">The sequence shown here is derived from an EMBL/GenBank/DDBJ whole genome shotgun (WGS) entry which is preliminary data.</text>
</comment>
<protein>
    <submittedName>
        <fullName evidence="1">Uncharacterized protein</fullName>
    </submittedName>
</protein>